<keyword evidence="1" id="KW-1185">Reference proteome</keyword>
<evidence type="ECO:0000313" key="1">
    <source>
        <dbReference type="Proteomes" id="UP000694941"/>
    </source>
</evidence>
<dbReference type="RefSeq" id="XP_013784270.1">
    <property type="nucleotide sequence ID" value="XM_013928816.1"/>
</dbReference>
<evidence type="ECO:0000313" key="2">
    <source>
        <dbReference type="RefSeq" id="XP_013784270.1"/>
    </source>
</evidence>
<organism evidence="1 2">
    <name type="scientific">Limulus polyphemus</name>
    <name type="common">Atlantic horseshoe crab</name>
    <dbReference type="NCBI Taxonomy" id="6850"/>
    <lineage>
        <taxon>Eukaryota</taxon>
        <taxon>Metazoa</taxon>
        <taxon>Ecdysozoa</taxon>
        <taxon>Arthropoda</taxon>
        <taxon>Chelicerata</taxon>
        <taxon>Merostomata</taxon>
        <taxon>Xiphosura</taxon>
        <taxon>Limulidae</taxon>
        <taxon>Limulus</taxon>
    </lineage>
</organism>
<accession>A0ABM1BLA1</accession>
<protein>
    <submittedName>
        <fullName evidence="2">Uncharacterized protein LOC106468391</fullName>
    </submittedName>
</protein>
<sequence>MNARALGILNLYAKRYTSNVENTKKKQVQKLHKLTKKDKPTISNAVHSFSSGHLSGTENEINLDLNFAIEASTLPIFGIDATLESGAQKPPKSTADQFRHPTYTSLRNANEPKPNITKHEYSTLKRLKQDNTIKIPPADKGNSIVIPHLNDYDTKIKQLLDGHQYKKCIDDPTEKIERLINRTIKKQNLVNENLAKNQR</sequence>
<proteinExistence type="predicted"/>
<reference evidence="2" key="1">
    <citation type="submission" date="2025-08" db="UniProtKB">
        <authorList>
            <consortium name="RefSeq"/>
        </authorList>
    </citation>
    <scope>IDENTIFICATION</scope>
    <source>
        <tissue evidence="2">Muscle</tissue>
    </source>
</reference>
<dbReference type="GeneID" id="106468391"/>
<name>A0ABM1BLA1_LIMPO</name>
<gene>
    <name evidence="2" type="primary">LOC106468391</name>
</gene>
<dbReference type="Proteomes" id="UP000694941">
    <property type="component" value="Unplaced"/>
</dbReference>